<reference evidence="1" key="1">
    <citation type="submission" date="2023-05" db="EMBL/GenBank/DDBJ databases">
        <authorList>
            <person name="Huff M."/>
        </authorList>
    </citation>
    <scope>NUCLEOTIDE SEQUENCE</scope>
</reference>
<keyword evidence="2" id="KW-1185">Reference proteome</keyword>
<sequence length="188" mass="20808">MELADVVELQANDIEGAVEPDDEYFVNGVSDYGVHFLLLPQWEAITLGFQHYVLALGTAVIIPSFLVPLMGTDEPELKKQIEFESHAKEMELKKPKERAADPVLRKIGQYEPAALKDSISRVGPYRRQPSLPPVLPRVSPELLPMSPSIVADPGLDLQNFLKMGCPLPASFLIFTFVSSVGEYDAPFV</sequence>
<dbReference type="Proteomes" id="UP000834106">
    <property type="component" value="Chromosome 22"/>
</dbReference>
<proteinExistence type="predicted"/>
<evidence type="ECO:0000313" key="2">
    <source>
        <dbReference type="Proteomes" id="UP000834106"/>
    </source>
</evidence>
<gene>
    <name evidence="1" type="ORF">FPE_LOCUS34007</name>
</gene>
<dbReference type="EMBL" id="OU503057">
    <property type="protein sequence ID" value="CAI9786577.1"/>
    <property type="molecule type" value="Genomic_DNA"/>
</dbReference>
<evidence type="ECO:0000313" key="1">
    <source>
        <dbReference type="EMBL" id="CAI9786577.1"/>
    </source>
</evidence>
<organism evidence="1 2">
    <name type="scientific">Fraxinus pennsylvanica</name>
    <dbReference type="NCBI Taxonomy" id="56036"/>
    <lineage>
        <taxon>Eukaryota</taxon>
        <taxon>Viridiplantae</taxon>
        <taxon>Streptophyta</taxon>
        <taxon>Embryophyta</taxon>
        <taxon>Tracheophyta</taxon>
        <taxon>Spermatophyta</taxon>
        <taxon>Magnoliopsida</taxon>
        <taxon>eudicotyledons</taxon>
        <taxon>Gunneridae</taxon>
        <taxon>Pentapetalae</taxon>
        <taxon>asterids</taxon>
        <taxon>lamiids</taxon>
        <taxon>Lamiales</taxon>
        <taxon>Oleaceae</taxon>
        <taxon>Oleeae</taxon>
        <taxon>Fraxinus</taxon>
    </lineage>
</organism>
<dbReference type="AlphaFoldDB" id="A0AAD2AJX0"/>
<accession>A0AAD2AJX0</accession>
<name>A0AAD2AJX0_9LAMI</name>
<protein>
    <submittedName>
        <fullName evidence="1">Uncharacterized protein</fullName>
    </submittedName>
</protein>